<dbReference type="AlphaFoldDB" id="A0A7K6XU57"/>
<evidence type="ECO:0000256" key="5">
    <source>
        <dbReference type="ARBA" id="ARBA00019335"/>
    </source>
</evidence>
<dbReference type="SUPFAM" id="SSF54211">
    <property type="entry name" value="Ribosomal protein S5 domain 2-like"/>
    <property type="match status" value="1"/>
</dbReference>
<dbReference type="PANTHER" id="PTHR10977">
    <property type="entry name" value="DIPHOSPHOMEVALONATE DECARBOXYLASE"/>
    <property type="match status" value="1"/>
</dbReference>
<protein>
    <recommendedName>
        <fullName evidence="5 16">Diphosphomevalonate decarboxylase</fullName>
        <ecNumber evidence="4 16">4.1.1.33</ecNumber>
    </recommendedName>
</protein>
<comment type="catalytic activity">
    <reaction evidence="15 16">
        <text>(R)-5-diphosphomevalonate + ATP = isopentenyl diphosphate + ADP + phosphate + CO2</text>
        <dbReference type="Rhea" id="RHEA:23732"/>
        <dbReference type="ChEBI" id="CHEBI:16526"/>
        <dbReference type="ChEBI" id="CHEBI:30616"/>
        <dbReference type="ChEBI" id="CHEBI:43474"/>
        <dbReference type="ChEBI" id="CHEBI:57557"/>
        <dbReference type="ChEBI" id="CHEBI:128769"/>
        <dbReference type="ChEBI" id="CHEBI:456216"/>
        <dbReference type="EC" id="4.1.1.33"/>
    </reaction>
</comment>
<keyword evidence="9 16" id="KW-0752">Steroid biosynthesis</keyword>
<evidence type="ECO:0000256" key="16">
    <source>
        <dbReference type="RuleBase" id="RU363086"/>
    </source>
</evidence>
<dbReference type="InterPro" id="IPR005935">
    <property type="entry name" value="Mev_decarb"/>
</dbReference>
<dbReference type="PIRSF" id="PIRSF015950">
    <property type="entry name" value="Mev_P_decrbx"/>
    <property type="match status" value="1"/>
</dbReference>
<dbReference type="SUPFAM" id="SSF55060">
    <property type="entry name" value="GHMP Kinase, C-terminal domain"/>
    <property type="match status" value="1"/>
</dbReference>
<evidence type="ECO:0000256" key="6">
    <source>
        <dbReference type="ARBA" id="ARBA00022516"/>
    </source>
</evidence>
<evidence type="ECO:0000256" key="9">
    <source>
        <dbReference type="ARBA" id="ARBA00022955"/>
    </source>
</evidence>
<name>A0A7K6XU57_9PASE</name>
<dbReference type="Pfam" id="PF22700">
    <property type="entry name" value="MVD-like_N"/>
    <property type="match status" value="1"/>
</dbReference>
<gene>
    <name evidence="20" type="primary">Mvd</name>
    <name evidence="20" type="ORF">PROCAF_R10149</name>
</gene>
<evidence type="ECO:0000313" key="21">
    <source>
        <dbReference type="Proteomes" id="UP000587587"/>
    </source>
</evidence>
<keyword evidence="16" id="KW-0152">Cholesterol biosynthesis</keyword>
<comment type="caution">
    <text evidence="20">The sequence shown here is derived from an EMBL/GenBank/DDBJ whole genome shotgun (WGS) entry which is preliminary data.</text>
</comment>
<accession>A0A7K6XU57</accession>
<evidence type="ECO:0000256" key="2">
    <source>
        <dbReference type="ARBA" id="ARBA00004770"/>
    </source>
</evidence>
<dbReference type="InterPro" id="IPR020568">
    <property type="entry name" value="Ribosomal_Su5_D2-typ_SF"/>
</dbReference>
<feature type="domain" description="Diphosphomevalonate decarboxylase-like N-terminal" evidence="19">
    <location>
        <begin position="16"/>
        <end position="206"/>
    </location>
</feature>
<comment type="similarity">
    <text evidence="3 16">Belongs to the diphosphomevalonate decarboxylase family.</text>
</comment>
<feature type="domain" description="Mvd1 C-terminal" evidence="18">
    <location>
        <begin position="220"/>
        <end position="430"/>
    </location>
</feature>
<comment type="function">
    <text evidence="1 16">Catalyzes the ATP dependent decarboxylation of (R)-5-diphosphomevalonate to form isopentenyl diphosphate (IPP). Functions in the mevalonate (MVA) pathway leading to isopentenyl diphosphate (IPP), a key precursor for the biosynthesis of isoprenoids and sterol synthesis.</text>
</comment>
<keyword evidence="7 16" id="KW-0547">Nucleotide-binding</keyword>
<dbReference type="InterPro" id="IPR029765">
    <property type="entry name" value="Mev_diP_decarb"/>
</dbReference>
<sequence length="449" mass="48239">AAMAAERALAMATCTAPVNIAVIKYWGKRDTDLILPINSSLSVTLHQDQLKTTTTAAASRDFTEDRLWLNGKEADVGHPRVQACLREGERPLPGGVPGDPVSPDAAVPAVRRLARKRRGGGEDTATLSLSYKIHIASENNFPTAAGLASSAAGYACLVSALARLYGLEEELSEVARRGSGSACRSMFGGFVQWQRGERPDGTDSLALQVAPETHWPELRVLVLVVSGEKKPVGSTAGMQTSVETSPLLKHRAEVVVPERLAQMMRHIRDRDFEGFGQLAMRDSNQFHATCLDTFPPIFYLTDVSRHIIALAHRYNAHHGHTKVAYTFDAGPNAVIFALADTVAEFVEVVRRSFPPATNGDQYGNATSYWGRVGGAGDTGTERSPRHRFVRGLPVGSAALSQELVAAVVTEPVPGAVQYILHTQPGPGPQLVDDPSQHLLGADGLPRSHA</sequence>
<dbReference type="FunFam" id="3.30.70.890:FF:000005">
    <property type="entry name" value="Diphosphomevalonate decarboxylase"/>
    <property type="match status" value="1"/>
</dbReference>
<keyword evidence="6 16" id="KW-0444">Lipid biosynthesis</keyword>
<dbReference type="PANTHER" id="PTHR10977:SF3">
    <property type="entry name" value="DIPHOSPHOMEVALONATE DECARBOXYLASE"/>
    <property type="match status" value="1"/>
</dbReference>
<reference evidence="20 21" key="1">
    <citation type="submission" date="2019-09" db="EMBL/GenBank/DDBJ databases">
        <title>Bird 10,000 Genomes (B10K) Project - Family phase.</title>
        <authorList>
            <person name="Zhang G."/>
        </authorList>
    </citation>
    <scope>NUCLEOTIDE SEQUENCE [LARGE SCALE GENOMIC DNA]</scope>
    <source>
        <strain evidence="20">B10K-UC-030-53</strain>
    </source>
</reference>
<evidence type="ECO:0000256" key="13">
    <source>
        <dbReference type="ARBA" id="ARBA00023221"/>
    </source>
</evidence>
<evidence type="ECO:0000259" key="18">
    <source>
        <dbReference type="Pfam" id="PF18376"/>
    </source>
</evidence>
<dbReference type="GO" id="GO:0006695">
    <property type="term" value="P:cholesterol biosynthetic process"/>
    <property type="evidence" value="ECO:0007669"/>
    <property type="project" value="UniProtKB-UniPathway"/>
</dbReference>
<dbReference type="Gene3D" id="3.30.230.10">
    <property type="match status" value="1"/>
</dbReference>
<feature type="non-terminal residue" evidence="20">
    <location>
        <position position="1"/>
    </location>
</feature>
<evidence type="ECO:0000259" key="19">
    <source>
        <dbReference type="Pfam" id="PF22700"/>
    </source>
</evidence>
<keyword evidence="16" id="KW-0153">Cholesterol metabolism</keyword>
<dbReference type="InterPro" id="IPR053859">
    <property type="entry name" value="MVD-like_N"/>
</dbReference>
<dbReference type="GO" id="GO:0019287">
    <property type="term" value="P:isopentenyl diphosphate biosynthetic process, mevalonate pathway"/>
    <property type="evidence" value="ECO:0007669"/>
    <property type="project" value="UniProtKB-UniRule"/>
</dbReference>
<dbReference type="InterPro" id="IPR014721">
    <property type="entry name" value="Ribsml_uS5_D2-typ_fold_subgr"/>
</dbReference>
<evidence type="ECO:0000256" key="14">
    <source>
        <dbReference type="ARBA" id="ARBA00023239"/>
    </source>
</evidence>
<dbReference type="GO" id="GO:0004163">
    <property type="term" value="F:diphosphomevalonate decarboxylase activity"/>
    <property type="evidence" value="ECO:0007669"/>
    <property type="project" value="UniProtKB-UniRule"/>
</dbReference>
<evidence type="ECO:0000256" key="15">
    <source>
        <dbReference type="ARBA" id="ARBA00048154"/>
    </source>
</evidence>
<dbReference type="Proteomes" id="UP000587587">
    <property type="component" value="Unassembled WGS sequence"/>
</dbReference>
<dbReference type="Gene3D" id="3.30.70.890">
    <property type="entry name" value="GHMP kinase, C-terminal domain"/>
    <property type="match status" value="1"/>
</dbReference>
<feature type="non-terminal residue" evidence="20">
    <location>
        <position position="449"/>
    </location>
</feature>
<dbReference type="Pfam" id="PF18376">
    <property type="entry name" value="MDD_C"/>
    <property type="match status" value="1"/>
</dbReference>
<evidence type="ECO:0000256" key="3">
    <source>
        <dbReference type="ARBA" id="ARBA00008831"/>
    </source>
</evidence>
<keyword evidence="8 16" id="KW-0067">ATP-binding</keyword>
<evidence type="ECO:0000256" key="8">
    <source>
        <dbReference type="ARBA" id="ARBA00022840"/>
    </source>
</evidence>
<dbReference type="GO" id="GO:0005829">
    <property type="term" value="C:cytosol"/>
    <property type="evidence" value="ECO:0007669"/>
    <property type="project" value="InterPro"/>
</dbReference>
<keyword evidence="14 16" id="KW-0456">Lyase</keyword>
<dbReference type="EMBL" id="VZSE01010758">
    <property type="protein sequence ID" value="NWX62860.1"/>
    <property type="molecule type" value="Genomic_DNA"/>
</dbReference>
<dbReference type="GO" id="GO:0005524">
    <property type="term" value="F:ATP binding"/>
    <property type="evidence" value="ECO:0007669"/>
    <property type="project" value="UniProtKB-KW"/>
</dbReference>
<evidence type="ECO:0000313" key="20">
    <source>
        <dbReference type="EMBL" id="NWX62860.1"/>
    </source>
</evidence>
<dbReference type="EC" id="4.1.1.33" evidence="4 16"/>
<keyword evidence="11 16" id="KW-0443">Lipid metabolism</keyword>
<evidence type="ECO:0000256" key="4">
    <source>
        <dbReference type="ARBA" id="ARBA00012296"/>
    </source>
</evidence>
<evidence type="ECO:0000256" key="12">
    <source>
        <dbReference type="ARBA" id="ARBA00023166"/>
    </source>
</evidence>
<comment type="pathway">
    <text evidence="2 16">Steroid biosynthesis; cholesterol biosynthesis.</text>
</comment>
<dbReference type="UniPathway" id="UPA00063"/>
<evidence type="ECO:0000256" key="11">
    <source>
        <dbReference type="ARBA" id="ARBA00023098"/>
    </source>
</evidence>
<evidence type="ECO:0000256" key="10">
    <source>
        <dbReference type="ARBA" id="ARBA00023011"/>
    </source>
</evidence>
<organism evidence="20 21">
    <name type="scientific">Promerops cafer</name>
    <name type="common">Cape sugarbird</name>
    <dbReference type="NCBI Taxonomy" id="254652"/>
    <lineage>
        <taxon>Eukaryota</taxon>
        <taxon>Metazoa</taxon>
        <taxon>Chordata</taxon>
        <taxon>Craniata</taxon>
        <taxon>Vertebrata</taxon>
        <taxon>Euteleostomi</taxon>
        <taxon>Archelosauria</taxon>
        <taxon>Archosauria</taxon>
        <taxon>Dinosauria</taxon>
        <taxon>Saurischia</taxon>
        <taxon>Theropoda</taxon>
        <taxon>Coelurosauria</taxon>
        <taxon>Aves</taxon>
        <taxon>Neognathae</taxon>
        <taxon>Neoaves</taxon>
        <taxon>Telluraves</taxon>
        <taxon>Australaves</taxon>
        <taxon>Passeriformes</taxon>
        <taxon>Passeroidea</taxon>
        <taxon>Nectariniidae</taxon>
        <taxon>Promerops</taxon>
    </lineage>
</organism>
<keyword evidence="12 16" id="KW-1207">Sterol metabolism</keyword>
<evidence type="ECO:0000256" key="7">
    <source>
        <dbReference type="ARBA" id="ARBA00022741"/>
    </source>
</evidence>
<dbReference type="InterPro" id="IPR041431">
    <property type="entry name" value="Mvd1_C"/>
</dbReference>
<proteinExistence type="inferred from homology"/>
<keyword evidence="21" id="KW-1185">Reference proteome</keyword>
<feature type="region of interest" description="Disordered" evidence="17">
    <location>
        <begin position="425"/>
        <end position="449"/>
    </location>
</feature>
<evidence type="ECO:0000256" key="1">
    <source>
        <dbReference type="ARBA" id="ARBA00003812"/>
    </source>
</evidence>
<keyword evidence="13 16" id="KW-0753">Steroid metabolism</keyword>
<dbReference type="InterPro" id="IPR036554">
    <property type="entry name" value="GHMP_kinase_C_sf"/>
</dbReference>
<evidence type="ECO:0000256" key="17">
    <source>
        <dbReference type="SAM" id="MobiDB-lite"/>
    </source>
</evidence>
<dbReference type="NCBIfam" id="TIGR01240">
    <property type="entry name" value="mevDPdecarb"/>
    <property type="match status" value="1"/>
</dbReference>
<keyword evidence="10 16" id="KW-0756">Sterol biosynthesis</keyword>